<evidence type="ECO:0000313" key="1">
    <source>
        <dbReference type="EMBL" id="MFC3125116.1"/>
    </source>
</evidence>
<organism evidence="1 2">
    <name type="scientific">Teichococcus globiformis</name>
    <dbReference type="NCBI Taxonomy" id="2307229"/>
    <lineage>
        <taxon>Bacteria</taxon>
        <taxon>Pseudomonadati</taxon>
        <taxon>Pseudomonadota</taxon>
        <taxon>Alphaproteobacteria</taxon>
        <taxon>Acetobacterales</taxon>
        <taxon>Roseomonadaceae</taxon>
        <taxon>Roseomonas</taxon>
    </lineage>
</organism>
<sequence length="113" mass="13113">MGNAEAINDRAKLLMHRIVARVMADAHDAGEALDAARGWLVRLEAEGRVHRDFREWQRLLSLPPDRLRREITRRGERWDALRSTSPLPVSLACLRDEALRRRIWRKARLGVLS</sequence>
<accession>A0ABV7G0F1</accession>
<name>A0ABV7G0F1_9PROT</name>
<dbReference type="RefSeq" id="WP_379595600.1">
    <property type="nucleotide sequence ID" value="NZ_JBHRTN010000008.1"/>
</dbReference>
<comment type="caution">
    <text evidence="1">The sequence shown here is derived from an EMBL/GenBank/DDBJ whole genome shotgun (WGS) entry which is preliminary data.</text>
</comment>
<keyword evidence="2" id="KW-1185">Reference proteome</keyword>
<proteinExistence type="predicted"/>
<gene>
    <name evidence="1" type="ORF">ACFOD4_08595</name>
</gene>
<dbReference type="Proteomes" id="UP001595593">
    <property type="component" value="Unassembled WGS sequence"/>
</dbReference>
<dbReference type="EMBL" id="JBHRTN010000008">
    <property type="protein sequence ID" value="MFC3125116.1"/>
    <property type="molecule type" value="Genomic_DNA"/>
</dbReference>
<evidence type="ECO:0000313" key="2">
    <source>
        <dbReference type="Proteomes" id="UP001595593"/>
    </source>
</evidence>
<reference evidence="2" key="1">
    <citation type="journal article" date="2019" name="Int. J. Syst. Evol. Microbiol.">
        <title>The Global Catalogue of Microorganisms (GCM) 10K type strain sequencing project: providing services to taxonomists for standard genome sequencing and annotation.</title>
        <authorList>
            <consortium name="The Broad Institute Genomics Platform"/>
            <consortium name="The Broad Institute Genome Sequencing Center for Infectious Disease"/>
            <person name="Wu L."/>
            <person name="Ma J."/>
        </authorList>
    </citation>
    <scope>NUCLEOTIDE SEQUENCE [LARGE SCALE GENOMIC DNA]</scope>
    <source>
        <strain evidence="2">KCTC 52094</strain>
    </source>
</reference>
<protein>
    <submittedName>
        <fullName evidence="1">Uncharacterized protein</fullName>
    </submittedName>
</protein>